<keyword evidence="1" id="KW-0812">Transmembrane</keyword>
<organism evidence="2 3">
    <name type="scientific">Pseudoalteromonas lipolytica</name>
    <dbReference type="NCBI Taxonomy" id="570156"/>
    <lineage>
        <taxon>Bacteria</taxon>
        <taxon>Pseudomonadati</taxon>
        <taxon>Pseudomonadota</taxon>
        <taxon>Gammaproteobacteria</taxon>
        <taxon>Alteromonadales</taxon>
        <taxon>Pseudoalteromonadaceae</taxon>
        <taxon>Pseudoalteromonas</taxon>
    </lineage>
</organism>
<comment type="caution">
    <text evidence="2">The sequence shown here is derived from an EMBL/GenBank/DDBJ whole genome shotgun (WGS) entry which is preliminary data.</text>
</comment>
<keyword evidence="1" id="KW-0472">Membrane</keyword>
<dbReference type="EMBL" id="FPAZ01000011">
    <property type="protein sequence ID" value="SFT83197.1"/>
    <property type="molecule type" value="Genomic_DNA"/>
</dbReference>
<evidence type="ECO:0000313" key="3">
    <source>
        <dbReference type="Proteomes" id="UP000183805"/>
    </source>
</evidence>
<name>A0ABY1GKN5_9GAMM</name>
<dbReference type="Proteomes" id="UP000183805">
    <property type="component" value="Unassembled WGS sequence"/>
</dbReference>
<accession>A0ABY1GKN5</accession>
<feature type="transmembrane region" description="Helical" evidence="1">
    <location>
        <begin position="382"/>
        <end position="406"/>
    </location>
</feature>
<proteinExistence type="predicted"/>
<evidence type="ECO:0000256" key="1">
    <source>
        <dbReference type="SAM" id="Phobius"/>
    </source>
</evidence>
<feature type="transmembrane region" description="Helical" evidence="1">
    <location>
        <begin position="315"/>
        <end position="333"/>
    </location>
</feature>
<protein>
    <submittedName>
        <fullName evidence="2">Uncharacterized protein</fullName>
    </submittedName>
</protein>
<evidence type="ECO:0000313" key="2">
    <source>
        <dbReference type="EMBL" id="SFT83197.1"/>
    </source>
</evidence>
<sequence>MSTQITALEKVVSLYRLIGCPRVDNGIFTAEIEVTSELKCAMNNCEELSTSYGEFDELLKNNSVDISSPSEISEGDTIKLKWKIATNGSVLFFNSYADLLENHKSVFRGESLDQFYIAQDNVLSTENGENSRLATLTSVVNLISLLSKIAHYHDEKTKEDVFRLVFILTEKDTHKPYVLKTLFHEEDLSLNAIDLSTLNELIEAQECNHAHASEKLGIFRFALANIISQCPPNENVFSYLLKHWSILLKEYKASFDMYISGFSFNKVRTELAKAEIDLASSLSKVMNDITGKLFGIPISLVALISMLKIDSIAENVVLVVGNLLFSLIVSGLVRNQLLLRQSINIGANLTFSTYKVENGSYPYDLKKCLTRSEATFKSQSRFLLLGLWSARIIAWLVTFIAVYIFIEKFGNGSHFWVDFKNLFSNFIDYISNCYVLTYPIIF</sequence>
<keyword evidence="1" id="KW-1133">Transmembrane helix</keyword>
<keyword evidence="3" id="KW-1185">Reference proteome</keyword>
<gene>
    <name evidence="2" type="ORF">SAMN04487854_11168</name>
</gene>
<reference evidence="2 3" key="1">
    <citation type="submission" date="2016-10" db="EMBL/GenBank/DDBJ databases">
        <authorList>
            <person name="Varghese N."/>
            <person name="Submissions S."/>
        </authorList>
    </citation>
    <scope>NUCLEOTIDE SEQUENCE [LARGE SCALE GENOMIC DNA]</scope>
    <source>
        <strain evidence="2 3">CGMCC 1.8499</strain>
    </source>
</reference>
<dbReference type="RefSeq" id="WP_036973133.1">
    <property type="nucleotide sequence ID" value="NZ_FPAZ01000011.1"/>
</dbReference>